<dbReference type="GO" id="GO:0003677">
    <property type="term" value="F:DNA binding"/>
    <property type="evidence" value="ECO:0007669"/>
    <property type="project" value="UniProtKB-KW"/>
</dbReference>
<dbReference type="GO" id="GO:0032993">
    <property type="term" value="C:protein-DNA complex"/>
    <property type="evidence" value="ECO:0007669"/>
    <property type="project" value="TreeGrafter"/>
</dbReference>
<keyword evidence="3 7" id="KW-0238">DNA-binding</keyword>
<evidence type="ECO:0000313" key="8">
    <source>
        <dbReference type="Proteomes" id="UP000530928"/>
    </source>
</evidence>
<feature type="region of interest" description="Disordered" evidence="5">
    <location>
        <begin position="295"/>
        <end position="320"/>
    </location>
</feature>
<evidence type="ECO:0000256" key="2">
    <source>
        <dbReference type="ARBA" id="ARBA00023015"/>
    </source>
</evidence>
<gene>
    <name evidence="7" type="ORF">HNR30_007149</name>
</gene>
<evidence type="ECO:0000259" key="6">
    <source>
        <dbReference type="PROSITE" id="PS50931"/>
    </source>
</evidence>
<dbReference type="PRINTS" id="PR00039">
    <property type="entry name" value="HTHLYSR"/>
</dbReference>
<dbReference type="GO" id="GO:0003700">
    <property type="term" value="F:DNA-binding transcription factor activity"/>
    <property type="evidence" value="ECO:0007669"/>
    <property type="project" value="InterPro"/>
</dbReference>
<feature type="domain" description="HTH lysR-type" evidence="6">
    <location>
        <begin position="4"/>
        <end position="61"/>
    </location>
</feature>
<dbReference type="InterPro" id="IPR036390">
    <property type="entry name" value="WH_DNA-bd_sf"/>
</dbReference>
<dbReference type="Gene3D" id="1.10.10.10">
    <property type="entry name" value="Winged helix-like DNA-binding domain superfamily/Winged helix DNA-binding domain"/>
    <property type="match status" value="1"/>
</dbReference>
<keyword evidence="4" id="KW-0804">Transcription</keyword>
<dbReference type="Proteomes" id="UP000530928">
    <property type="component" value="Unassembled WGS sequence"/>
</dbReference>
<dbReference type="SUPFAM" id="SSF46785">
    <property type="entry name" value="Winged helix' DNA-binding domain"/>
    <property type="match status" value="1"/>
</dbReference>
<comment type="similarity">
    <text evidence="1">Belongs to the LysR transcriptional regulatory family.</text>
</comment>
<evidence type="ECO:0000313" key="7">
    <source>
        <dbReference type="EMBL" id="MBA2895763.1"/>
    </source>
</evidence>
<dbReference type="AlphaFoldDB" id="A0A7W0HU27"/>
<evidence type="ECO:0000256" key="1">
    <source>
        <dbReference type="ARBA" id="ARBA00009437"/>
    </source>
</evidence>
<evidence type="ECO:0000256" key="4">
    <source>
        <dbReference type="ARBA" id="ARBA00023163"/>
    </source>
</evidence>
<dbReference type="EMBL" id="JACDUR010000007">
    <property type="protein sequence ID" value="MBA2895763.1"/>
    <property type="molecule type" value="Genomic_DNA"/>
</dbReference>
<evidence type="ECO:0000256" key="5">
    <source>
        <dbReference type="SAM" id="MobiDB-lite"/>
    </source>
</evidence>
<reference evidence="7 8" key="1">
    <citation type="submission" date="2020-07" db="EMBL/GenBank/DDBJ databases">
        <title>Genomic Encyclopedia of Type Strains, Phase IV (KMG-IV): sequencing the most valuable type-strain genomes for metagenomic binning, comparative biology and taxonomic classification.</title>
        <authorList>
            <person name="Goeker M."/>
        </authorList>
    </citation>
    <scope>NUCLEOTIDE SEQUENCE [LARGE SCALE GENOMIC DNA]</scope>
    <source>
        <strain evidence="7 8">DSM 45533</strain>
    </source>
</reference>
<organism evidence="7 8">
    <name type="scientific">Nonomuraea soli</name>
    <dbReference type="NCBI Taxonomy" id="1032476"/>
    <lineage>
        <taxon>Bacteria</taxon>
        <taxon>Bacillati</taxon>
        <taxon>Actinomycetota</taxon>
        <taxon>Actinomycetes</taxon>
        <taxon>Streptosporangiales</taxon>
        <taxon>Streptosporangiaceae</taxon>
        <taxon>Nonomuraea</taxon>
    </lineage>
</organism>
<accession>A0A7W0HU27</accession>
<keyword evidence="8" id="KW-1185">Reference proteome</keyword>
<evidence type="ECO:0000256" key="3">
    <source>
        <dbReference type="ARBA" id="ARBA00023125"/>
    </source>
</evidence>
<dbReference type="InterPro" id="IPR036388">
    <property type="entry name" value="WH-like_DNA-bd_sf"/>
</dbReference>
<dbReference type="Gene3D" id="3.40.190.10">
    <property type="entry name" value="Periplasmic binding protein-like II"/>
    <property type="match status" value="2"/>
</dbReference>
<dbReference type="PROSITE" id="PS50931">
    <property type="entry name" value="HTH_LYSR"/>
    <property type="match status" value="1"/>
</dbReference>
<name>A0A7W0HU27_9ACTN</name>
<dbReference type="RefSeq" id="WP_181614466.1">
    <property type="nucleotide sequence ID" value="NZ_BAABAM010000011.1"/>
</dbReference>
<dbReference type="InterPro" id="IPR000847">
    <property type="entry name" value="LysR_HTH_N"/>
</dbReference>
<dbReference type="PANTHER" id="PTHR30346:SF0">
    <property type="entry name" value="HCA OPERON TRANSCRIPTIONAL ACTIVATOR HCAR"/>
    <property type="match status" value="1"/>
</dbReference>
<protein>
    <submittedName>
        <fullName evidence="7">DNA-binding transcriptional LysR family regulator</fullName>
    </submittedName>
</protein>
<comment type="caution">
    <text evidence="7">The sequence shown here is derived from an EMBL/GenBank/DDBJ whole genome shotgun (WGS) entry which is preliminary data.</text>
</comment>
<keyword evidence="2" id="KW-0805">Transcription regulation</keyword>
<proteinExistence type="inferred from homology"/>
<dbReference type="FunFam" id="1.10.10.10:FF:000001">
    <property type="entry name" value="LysR family transcriptional regulator"/>
    <property type="match status" value="1"/>
</dbReference>
<dbReference type="Pfam" id="PF00126">
    <property type="entry name" value="HTH_1"/>
    <property type="match status" value="1"/>
</dbReference>
<dbReference type="PANTHER" id="PTHR30346">
    <property type="entry name" value="TRANSCRIPTIONAL DUAL REGULATOR HCAR-RELATED"/>
    <property type="match status" value="1"/>
</dbReference>
<sequence length="320" mass="34454">MLDLHPRLLRAFVAVADELHFGRAAARLFIAQQALSRDIRRLEEQLGVALLVRSTRRVSLTPAGARLLDGARGLLAAHDELVSSLTAPPPLLVDVNGPGEHPILARARELAPRTEFLARYHNGLASAVTAMVAGRLDVSFGRFAGLTHELRARVSHRPVRFHPLAVLIADDHPLAALPEIPLSVLASHELDVLEGNPATSEWTELGRRLAAAFGLRLSRPHVPAIGPDEMGLYLRRHREAVLAGVDLDGVPGAVTRPLVDPVPLALISLVHLKELRHPGLDALLAVATPDLRRPPGSWLPAEDEELLSGDSGRAPGRTPA</sequence>